<evidence type="ECO:0000313" key="2">
    <source>
        <dbReference type="EMBL" id="RDC58836.1"/>
    </source>
</evidence>
<dbReference type="OrthoDB" id="9801478at2"/>
<name>A0A369Q6S6_9BACT</name>
<dbReference type="RefSeq" id="WP_115375781.1">
    <property type="nucleotide sequence ID" value="NZ_QASA01000002.1"/>
</dbReference>
<sequence length="220" mass="25522">MRGLYILAEGPTEEEFINEVLSHYFYDKGIYDVRAILMSTSPGFKGGDVTYQRYKLNAENLLKREQDIIVTSLIDYFRLRTDFPEYAQAQTIIDKYKRVDFLENAVANDINSHRFLPYIQLHEFEGLLFSHTAGFDYLPDLSDANKQQLYSAVQEHDNPEMLNDGAETAPSKRLEKLIPGYKKTLHGPVIATEISLSIIMQRCIRFNNWIQALTQRMQQN</sequence>
<dbReference type="AlphaFoldDB" id="A0A369Q6S6"/>
<organism evidence="2 3">
    <name type="scientific">Adhaeribacter pallidiroseus</name>
    <dbReference type="NCBI Taxonomy" id="2072847"/>
    <lineage>
        <taxon>Bacteria</taxon>
        <taxon>Pseudomonadati</taxon>
        <taxon>Bacteroidota</taxon>
        <taxon>Cytophagia</taxon>
        <taxon>Cytophagales</taxon>
        <taxon>Hymenobacteraceae</taxon>
        <taxon>Adhaeribacter</taxon>
    </lineage>
</organism>
<dbReference type="EMBL" id="QASA01000002">
    <property type="protein sequence ID" value="RDC58760.1"/>
    <property type="molecule type" value="Genomic_DNA"/>
</dbReference>
<gene>
    <name evidence="1" type="ORF">AHMF7616_05194</name>
    <name evidence="2" type="ORF">AHMF7616_05270</name>
</gene>
<protein>
    <recommendedName>
        <fullName evidence="4">DUF4276 family protein</fullName>
    </recommendedName>
</protein>
<accession>A0A369Q6S6</accession>
<evidence type="ECO:0000313" key="1">
    <source>
        <dbReference type="EMBL" id="RDC58760.1"/>
    </source>
</evidence>
<reference evidence="2 3" key="1">
    <citation type="submission" date="2018-04" db="EMBL/GenBank/DDBJ databases">
        <title>Adhaeribacter sp. HMF7616 genome sequencing and assembly.</title>
        <authorList>
            <person name="Kang H."/>
            <person name="Kang J."/>
            <person name="Cha I."/>
            <person name="Kim H."/>
            <person name="Joh K."/>
        </authorList>
    </citation>
    <scope>NUCLEOTIDE SEQUENCE [LARGE SCALE GENOMIC DNA]</scope>
    <source>
        <strain evidence="2 3">HMF7616</strain>
    </source>
</reference>
<keyword evidence="3" id="KW-1185">Reference proteome</keyword>
<comment type="caution">
    <text evidence="2">The sequence shown here is derived from an EMBL/GenBank/DDBJ whole genome shotgun (WGS) entry which is preliminary data.</text>
</comment>
<proteinExistence type="predicted"/>
<dbReference type="InterPro" id="IPR025455">
    <property type="entry name" value="DUF4276"/>
</dbReference>
<dbReference type="EMBL" id="QASA01000002">
    <property type="protein sequence ID" value="RDC58836.1"/>
    <property type="molecule type" value="Genomic_DNA"/>
</dbReference>
<dbReference type="Proteomes" id="UP000253919">
    <property type="component" value="Unassembled WGS sequence"/>
</dbReference>
<evidence type="ECO:0000313" key="3">
    <source>
        <dbReference type="Proteomes" id="UP000253919"/>
    </source>
</evidence>
<evidence type="ECO:0008006" key="4">
    <source>
        <dbReference type="Google" id="ProtNLM"/>
    </source>
</evidence>
<dbReference type="Pfam" id="PF14103">
    <property type="entry name" value="DUF4276"/>
    <property type="match status" value="1"/>
</dbReference>